<organism evidence="1 2">
    <name type="scientific">Paraconexibacter antarcticus</name>
    <dbReference type="NCBI Taxonomy" id="2949664"/>
    <lineage>
        <taxon>Bacteria</taxon>
        <taxon>Bacillati</taxon>
        <taxon>Actinomycetota</taxon>
        <taxon>Thermoleophilia</taxon>
        <taxon>Solirubrobacterales</taxon>
        <taxon>Paraconexibacteraceae</taxon>
        <taxon>Paraconexibacter</taxon>
    </lineage>
</organism>
<dbReference type="EMBL" id="CP098502">
    <property type="protein sequence ID" value="UTI65199.1"/>
    <property type="molecule type" value="Genomic_DNA"/>
</dbReference>
<proteinExistence type="predicted"/>
<accession>A0ABY5DXB5</accession>
<reference evidence="1 2" key="1">
    <citation type="submission" date="2022-06" db="EMBL/GenBank/DDBJ databases">
        <title>Paraconexibacter antarcticus.</title>
        <authorList>
            <person name="Kim C.S."/>
        </authorList>
    </citation>
    <scope>NUCLEOTIDE SEQUENCE [LARGE SCALE GENOMIC DNA]</scope>
    <source>
        <strain evidence="1 2">02-257</strain>
    </source>
</reference>
<name>A0ABY5DXB5_9ACTN</name>
<sequence>MRKAGDELRVSLADKLHNARAILLDYRTDGEAPWVRFSAPGGGESVRWYYRALTDAFIARADTLGRGAAPFLEELGGRWRGAGSVGG</sequence>
<evidence type="ECO:0000313" key="1">
    <source>
        <dbReference type="EMBL" id="UTI65199.1"/>
    </source>
</evidence>
<protein>
    <submittedName>
        <fullName evidence="1">Uncharacterized protein</fullName>
    </submittedName>
</protein>
<dbReference type="Proteomes" id="UP001056035">
    <property type="component" value="Chromosome"/>
</dbReference>
<keyword evidence="2" id="KW-1185">Reference proteome</keyword>
<evidence type="ECO:0000313" key="2">
    <source>
        <dbReference type="Proteomes" id="UP001056035"/>
    </source>
</evidence>
<gene>
    <name evidence="1" type="ORF">NBH00_03075</name>
</gene>